<evidence type="ECO:0000256" key="1">
    <source>
        <dbReference type="SAM" id="MobiDB-lite"/>
    </source>
</evidence>
<keyword evidence="3" id="KW-1185">Reference proteome</keyword>
<comment type="caution">
    <text evidence="2">The sequence shown here is derived from an EMBL/GenBank/DDBJ whole genome shotgun (WGS) entry which is preliminary data.</text>
</comment>
<evidence type="ECO:0000313" key="3">
    <source>
        <dbReference type="Proteomes" id="UP001391051"/>
    </source>
</evidence>
<gene>
    <name evidence="2" type="ORF">PG986_008015</name>
</gene>
<feature type="compositionally biased region" description="Pro residues" evidence="1">
    <location>
        <begin position="183"/>
        <end position="193"/>
    </location>
</feature>
<reference evidence="2 3" key="1">
    <citation type="submission" date="2023-01" db="EMBL/GenBank/DDBJ databases">
        <title>Analysis of 21 Apiospora genomes using comparative genomics revels a genus with tremendous synthesis potential of carbohydrate active enzymes and secondary metabolites.</title>
        <authorList>
            <person name="Sorensen T."/>
        </authorList>
    </citation>
    <scope>NUCLEOTIDE SEQUENCE [LARGE SCALE GENOMIC DNA]</scope>
    <source>
        <strain evidence="2 3">CBS 24483</strain>
    </source>
</reference>
<protein>
    <recommendedName>
        <fullName evidence="4">Methyltransferase domain-containing protein</fullName>
    </recommendedName>
</protein>
<name>A0ABR1QE82_9PEZI</name>
<dbReference type="EMBL" id="JAQQWE010000005">
    <property type="protein sequence ID" value="KAK7952287.1"/>
    <property type="molecule type" value="Genomic_DNA"/>
</dbReference>
<feature type="compositionally biased region" description="Low complexity" evidence="1">
    <location>
        <begin position="161"/>
        <end position="171"/>
    </location>
</feature>
<dbReference type="GeneID" id="92077299"/>
<dbReference type="Proteomes" id="UP001391051">
    <property type="component" value="Unassembled WGS sequence"/>
</dbReference>
<proteinExistence type="predicted"/>
<evidence type="ECO:0008006" key="4">
    <source>
        <dbReference type="Google" id="ProtNLM"/>
    </source>
</evidence>
<evidence type="ECO:0000313" key="2">
    <source>
        <dbReference type="EMBL" id="KAK7952287.1"/>
    </source>
</evidence>
<sequence>MAPPTTDNNNHLAEKLQEQFRSVPVTAENHDAKRALLHAMDRVMAVPGARLLAQAGLLPPVGDDGDAAPKDKQEGRVEPFALFDSACGTGLITGLLQKQASPAVLRESRFVCADLNANLVDIVKWRAAADGWEGTVETAVVDAQKPTASSAPTAPSPSPSGPTTTRAGSPTCTAPSLRCPSPKLQPPPPPPLMPDRVPMAVHGLNQWIDPAGIRAELASSSPHTFDNIRIETLEHTSHVDSAEYFVQTFDMMRKWMMQSYWLEGSRQAAAEMGEARMDENMINHLQQKHGGKSWDIRWKSILVTCRKQ</sequence>
<organism evidence="2 3">
    <name type="scientific">Apiospora aurea</name>
    <dbReference type="NCBI Taxonomy" id="335848"/>
    <lineage>
        <taxon>Eukaryota</taxon>
        <taxon>Fungi</taxon>
        <taxon>Dikarya</taxon>
        <taxon>Ascomycota</taxon>
        <taxon>Pezizomycotina</taxon>
        <taxon>Sordariomycetes</taxon>
        <taxon>Xylariomycetidae</taxon>
        <taxon>Amphisphaeriales</taxon>
        <taxon>Apiosporaceae</taxon>
        <taxon>Apiospora</taxon>
    </lineage>
</organism>
<accession>A0ABR1QE82</accession>
<dbReference type="RefSeq" id="XP_066700349.1">
    <property type="nucleotide sequence ID" value="XM_066844237.1"/>
</dbReference>
<feature type="region of interest" description="Disordered" evidence="1">
    <location>
        <begin position="144"/>
        <end position="196"/>
    </location>
</feature>